<evidence type="ECO:0000256" key="2">
    <source>
        <dbReference type="ARBA" id="ARBA00022801"/>
    </source>
</evidence>
<dbReference type="InterPro" id="IPR036881">
    <property type="entry name" value="Glyco_hydro_3_C_sf"/>
</dbReference>
<feature type="transmembrane region" description="Helical" evidence="4">
    <location>
        <begin position="91"/>
        <end position="109"/>
    </location>
</feature>
<dbReference type="InterPro" id="IPR017853">
    <property type="entry name" value="GH"/>
</dbReference>
<comment type="similarity">
    <text evidence="1">Belongs to the glycosyl hydrolase 3 family.</text>
</comment>
<dbReference type="EMBL" id="JAFLVX010000031">
    <property type="protein sequence ID" value="MBO0477648.1"/>
    <property type="molecule type" value="Genomic_DNA"/>
</dbReference>
<dbReference type="Gene3D" id="3.20.20.300">
    <property type="entry name" value="Glycoside hydrolase, family 3, N-terminal domain"/>
    <property type="match status" value="1"/>
</dbReference>
<feature type="region of interest" description="Disordered" evidence="3">
    <location>
        <begin position="1"/>
        <end position="63"/>
    </location>
</feature>
<dbReference type="InterPro" id="IPR026891">
    <property type="entry name" value="Fn3-like"/>
</dbReference>
<evidence type="ECO:0000259" key="5">
    <source>
        <dbReference type="SMART" id="SM01217"/>
    </source>
</evidence>
<feature type="domain" description="Fibronectin type III-like" evidence="5">
    <location>
        <begin position="460"/>
        <end position="534"/>
    </location>
</feature>
<comment type="caution">
    <text evidence="6">The sequence shown here is derived from an EMBL/GenBank/DDBJ whole genome shotgun (WGS) entry which is preliminary data.</text>
</comment>
<evidence type="ECO:0000256" key="1">
    <source>
        <dbReference type="ARBA" id="ARBA00005336"/>
    </source>
</evidence>
<dbReference type="RefSeq" id="WP_206967813.1">
    <property type="nucleotide sequence ID" value="NZ_JAFLVX010000031.1"/>
</dbReference>
<evidence type="ECO:0000256" key="4">
    <source>
        <dbReference type="SAM" id="Phobius"/>
    </source>
</evidence>
<dbReference type="Gene3D" id="2.60.40.10">
    <property type="entry name" value="Immunoglobulins"/>
    <property type="match status" value="1"/>
</dbReference>
<feature type="compositionally biased region" description="Basic and acidic residues" evidence="3">
    <location>
        <begin position="15"/>
        <end position="63"/>
    </location>
</feature>
<dbReference type="InterPro" id="IPR001764">
    <property type="entry name" value="Glyco_hydro_3_N"/>
</dbReference>
<sequence>MKEWNNKRSVRKKRIVEQVKQDKNEMKQRKEAINQLPEGERKEAKAQLKATEKEKKQARKKEIASLDKTEKKMAKKEQKIYKKIKRRPQRAIGWSIAALLVGTVVVKFGPTVMDMADTMSGKGIELKTGTKEGKLAREEGEALSEKIADEGIVLLKNEGDSLPLKDKKTNVFGVSSFNFRYGGGGSGGSDTSRAINLYQGLEDAGISYNKELKSFYEGLPEVKEQDTGAFGLMQIVKSMTSKGDHDEPEVAYLTDEAMKQAKDYSDNALIVIASSGVESSDMSSEDLKITKNMEALIKKVTKEFENVTVVVNAGNTLELGLLEEYPQIKSIVWTGTPGPYGARSLGNVLAGKTNPSGRLVDTYAYDVDSAPATENFGSYAYDNLDKNFINYEEGIYIGYRFYETYYEGQEEAYQKAVQYPYGYGLSYTDFDWKIVKKDFNQETISMDVEVTNTGNVEGKDVVQLYYSAPYYPGEIEKAAIELGAYQKTKSLKPGEKEVVTLTYSTNDMSSYDMNKEQAFVLDQGDYQIKLGKNVHDIVATETFNQKEKLVIKQDSATGTEIKNLFENSDTEDMTYLSRQDWDKTYPSDKDINHTAPDFVLEESNKKTTDSKLDMPEVGVDKEIKLADLKGVAYDDPKWQTFMSQFTIEELMNFYTQGAYKTNPVDRLGVPSTVLLDGPAGINFFFKPVEAASYPTEVVLSSTWNDELAYDMGAAVGKEAKAMGVNGWYAPAMNIHRTAKGGRNFEYFSEDPLLSGKMASAVTRGTQDQGVMVFMKHFAMNDQETHARSGLYVWSNEQAMREVHLRPFEISVKEGQNIATMSSFSYINGQWAGANSILLNDLLRDEWGFEGMVSSDAVFGFMHADKAVVSGNDLMLDIMSKSANKKRLEKAYKVDPSGITVGLQTSVKNVMYSILQTYLFD</sequence>
<dbReference type="PRINTS" id="PR00133">
    <property type="entry name" value="GLHYDRLASE3"/>
</dbReference>
<keyword evidence="4" id="KW-0472">Membrane</keyword>
<proteinExistence type="inferred from homology"/>
<dbReference type="Pfam" id="PF01915">
    <property type="entry name" value="Glyco_hydro_3_C"/>
    <property type="match status" value="1"/>
</dbReference>
<dbReference type="SMART" id="SM01217">
    <property type="entry name" value="Fn3_like"/>
    <property type="match status" value="1"/>
</dbReference>
<dbReference type="InterPro" id="IPR013783">
    <property type="entry name" value="Ig-like_fold"/>
</dbReference>
<dbReference type="Proteomes" id="UP000664857">
    <property type="component" value="Unassembled WGS sequence"/>
</dbReference>
<dbReference type="SUPFAM" id="SSF52279">
    <property type="entry name" value="Beta-D-glucan exohydrolase, C-terminal domain"/>
    <property type="match status" value="1"/>
</dbReference>
<evidence type="ECO:0000313" key="6">
    <source>
        <dbReference type="EMBL" id="MBO0477648.1"/>
    </source>
</evidence>
<keyword evidence="2 6" id="KW-0378">Hydrolase</keyword>
<dbReference type="GO" id="GO:0016787">
    <property type="term" value="F:hydrolase activity"/>
    <property type="evidence" value="ECO:0007669"/>
    <property type="project" value="UniProtKB-KW"/>
</dbReference>
<dbReference type="Gene3D" id="3.40.50.1700">
    <property type="entry name" value="Glycoside hydrolase family 3 C-terminal domain"/>
    <property type="match status" value="1"/>
</dbReference>
<keyword evidence="7" id="KW-1185">Reference proteome</keyword>
<reference evidence="6 7" key="1">
    <citation type="submission" date="2021-03" db="EMBL/GenBank/DDBJ databases">
        <title>Enterococcal diversity collection.</title>
        <authorList>
            <person name="Gilmore M.S."/>
            <person name="Schwartzman J."/>
            <person name="Van Tyne D."/>
            <person name="Martin M."/>
            <person name="Earl A.M."/>
            <person name="Manson A.L."/>
            <person name="Straub T."/>
            <person name="Salamzade R."/>
            <person name="Saavedra J."/>
            <person name="Lebreton F."/>
            <person name="Prichula J."/>
            <person name="Schaufler K."/>
            <person name="Gaca A."/>
            <person name="Sgardioli B."/>
            <person name="Wagenaar J."/>
            <person name="Strong T."/>
        </authorList>
    </citation>
    <scope>NUCLEOTIDE SEQUENCE [LARGE SCALE GENOMIC DNA]</scope>
    <source>
        <strain evidence="6 7">DIV0080</strain>
    </source>
</reference>
<keyword evidence="4" id="KW-1133">Transmembrane helix</keyword>
<name>A0ABS3HWZ0_9ENTE</name>
<evidence type="ECO:0000313" key="7">
    <source>
        <dbReference type="Proteomes" id="UP000664857"/>
    </source>
</evidence>
<gene>
    <name evidence="6" type="ORF">DOK76_11230</name>
</gene>
<dbReference type="Pfam" id="PF14310">
    <property type="entry name" value="Fn3-like"/>
    <property type="match status" value="1"/>
</dbReference>
<keyword evidence="4" id="KW-0812">Transmembrane</keyword>
<evidence type="ECO:0000256" key="3">
    <source>
        <dbReference type="SAM" id="MobiDB-lite"/>
    </source>
</evidence>
<protein>
    <submittedName>
        <fullName evidence="6">Glycoside hydrolase family 3 C-terminal domain-containing protein</fullName>
    </submittedName>
</protein>
<dbReference type="PANTHER" id="PTHR42715">
    <property type="entry name" value="BETA-GLUCOSIDASE"/>
    <property type="match status" value="1"/>
</dbReference>
<dbReference type="InterPro" id="IPR002772">
    <property type="entry name" value="Glyco_hydro_3_C"/>
</dbReference>
<dbReference type="InterPro" id="IPR050288">
    <property type="entry name" value="Cellulose_deg_GH3"/>
</dbReference>
<dbReference type="SUPFAM" id="SSF51445">
    <property type="entry name" value="(Trans)glycosidases"/>
    <property type="match status" value="1"/>
</dbReference>
<organism evidence="6 7">
    <name type="scientific">Candidatus Vagococcus giribetii</name>
    <dbReference type="NCBI Taxonomy" id="2230876"/>
    <lineage>
        <taxon>Bacteria</taxon>
        <taxon>Bacillati</taxon>
        <taxon>Bacillota</taxon>
        <taxon>Bacilli</taxon>
        <taxon>Lactobacillales</taxon>
        <taxon>Enterococcaceae</taxon>
        <taxon>Vagococcus</taxon>
    </lineage>
</organism>
<dbReference type="Pfam" id="PF00933">
    <property type="entry name" value="Glyco_hydro_3"/>
    <property type="match status" value="1"/>
</dbReference>
<dbReference type="InterPro" id="IPR036962">
    <property type="entry name" value="Glyco_hydro_3_N_sf"/>
</dbReference>
<accession>A0ABS3HWZ0</accession>
<dbReference type="PANTHER" id="PTHR42715:SF10">
    <property type="entry name" value="BETA-GLUCOSIDASE"/>
    <property type="match status" value="1"/>
</dbReference>